<dbReference type="PRINTS" id="PR00095">
    <property type="entry name" value="ANTSNTHASEI"/>
</dbReference>
<evidence type="ECO:0000256" key="10">
    <source>
        <dbReference type="ARBA" id="ARBA00022842"/>
    </source>
</evidence>
<evidence type="ECO:0000256" key="4">
    <source>
        <dbReference type="ARBA" id="ARBA00011575"/>
    </source>
</evidence>
<proteinExistence type="inferred from homology"/>
<evidence type="ECO:0000256" key="12">
    <source>
        <dbReference type="ARBA" id="ARBA00023239"/>
    </source>
</evidence>
<comment type="similarity">
    <text evidence="3 15">Belongs to the anthranilate synthase component I family.</text>
</comment>
<name>A0A2J0LLK3_9BACT</name>
<evidence type="ECO:0000256" key="5">
    <source>
        <dbReference type="ARBA" id="ARBA00012266"/>
    </source>
</evidence>
<keyword evidence="7 15" id="KW-0028">Amino-acid biosynthesis</keyword>
<evidence type="ECO:0000259" key="16">
    <source>
        <dbReference type="Pfam" id="PF00425"/>
    </source>
</evidence>
<evidence type="ECO:0000313" key="19">
    <source>
        <dbReference type="Proteomes" id="UP000231267"/>
    </source>
</evidence>
<dbReference type="NCBIfam" id="TIGR00564">
    <property type="entry name" value="trpE_most"/>
    <property type="match status" value="1"/>
</dbReference>
<evidence type="ECO:0000256" key="6">
    <source>
        <dbReference type="ARBA" id="ARBA00020653"/>
    </source>
</evidence>
<dbReference type="GO" id="GO:0000162">
    <property type="term" value="P:L-tryptophan biosynthetic process"/>
    <property type="evidence" value="ECO:0007669"/>
    <property type="project" value="UniProtKB-UniPathway"/>
</dbReference>
<organism evidence="18 19">
    <name type="scientific">Candidatus Taenaricola geysiri</name>
    <dbReference type="NCBI Taxonomy" id="1974752"/>
    <lineage>
        <taxon>Bacteria</taxon>
        <taxon>Pseudomonadati</taxon>
        <taxon>Candidatus Omnitrophota</taxon>
        <taxon>Candidatus Taenaricola</taxon>
    </lineage>
</organism>
<dbReference type="InterPro" id="IPR005801">
    <property type="entry name" value="ADC_synthase"/>
</dbReference>
<evidence type="ECO:0000256" key="13">
    <source>
        <dbReference type="ARBA" id="ARBA00025634"/>
    </source>
</evidence>
<dbReference type="InterPro" id="IPR005256">
    <property type="entry name" value="Anth_synth_I_PabB"/>
</dbReference>
<dbReference type="Pfam" id="PF04715">
    <property type="entry name" value="Anth_synt_I_N"/>
    <property type="match status" value="1"/>
</dbReference>
<keyword evidence="12 15" id="KW-0456">Lyase</keyword>
<evidence type="ECO:0000256" key="8">
    <source>
        <dbReference type="ARBA" id="ARBA00022723"/>
    </source>
</evidence>
<keyword evidence="9 15" id="KW-0822">Tryptophan biosynthesis</keyword>
<evidence type="ECO:0000313" key="18">
    <source>
        <dbReference type="EMBL" id="PIW66483.1"/>
    </source>
</evidence>
<dbReference type="EC" id="4.1.3.27" evidence="5 15"/>
<dbReference type="Gene3D" id="3.60.120.10">
    <property type="entry name" value="Anthranilate synthase"/>
    <property type="match status" value="1"/>
</dbReference>
<dbReference type="InterPro" id="IPR015890">
    <property type="entry name" value="Chorismate_C"/>
</dbReference>
<dbReference type="SUPFAM" id="SSF56322">
    <property type="entry name" value="ADC synthase"/>
    <property type="match status" value="1"/>
</dbReference>
<evidence type="ECO:0000256" key="7">
    <source>
        <dbReference type="ARBA" id="ARBA00022605"/>
    </source>
</evidence>
<sequence length="476" mass="53185">MYYPSKQEFIKLSKRGNLIPVFTEILADLETPLSAFMKISDGEYSYLLESVEGGENIARYSFLGANPLVVYKSDGKSDPLLHIKKIMSGYKFVPLKGLPRFCGGMVGYLGYDAVRFFEKIPNSNKDDLNLPQALFVMTDTFLIFDHVNHSIKIVVLAHVKNNASQAYDKAIKDIEFLKAKLKMTLSVKKSKVKSQKSKIKIESNFTKQEYEFLVKKAKEYIKAGDIIQVVPSQRFRVKITASPLDIYRALRSINPSPYMFYLQFDDIKIAGSSPEVMVRCEDGNIELRPIAGTRPRGRNEKEDARLEKELLKDAKERAEHIMLVDLGRNDVGRVADFKSVKVDELMVIEKYSHVMHIVSNVIGRLKKGKDVFDVVRAAFPAGTVSGAPKIRAMEIIDELENSRRGLYAGAVGYFSFSGNTDTCIAIRTILIKGNTAYVQAGGGVVSDSAPSTEYQETVNKAKAMIKAIELAEQGAL</sequence>
<dbReference type="EMBL" id="PFGP01000070">
    <property type="protein sequence ID" value="PIW66483.1"/>
    <property type="molecule type" value="Genomic_DNA"/>
</dbReference>
<keyword evidence="11 15" id="KW-0057">Aromatic amino acid biosynthesis</keyword>
<dbReference type="PANTHER" id="PTHR11236:SF48">
    <property type="entry name" value="ISOCHORISMATE SYNTHASE MENF"/>
    <property type="match status" value="1"/>
</dbReference>
<dbReference type="InterPro" id="IPR006805">
    <property type="entry name" value="Anth_synth_I_N"/>
</dbReference>
<accession>A0A2J0LLK3</accession>
<comment type="function">
    <text evidence="13 15">Part of a heterotetrameric complex that catalyzes the two-step biosynthesis of anthranilate, an intermediate in the biosynthesis of L-tryptophan. In the first step, the glutamine-binding beta subunit (TrpG) of anthranilate synthase (AS) provides the glutamine amidotransferase activity which generates ammonia as a substrate that, along with chorismate, is used in the second step, catalyzed by the large alpha subunit of AS (TrpE) to produce anthranilate. In the absence of TrpG, TrpE can synthesize anthranilate directly from chorismate and high concentrations of ammonia.</text>
</comment>
<dbReference type="UniPathway" id="UPA00035">
    <property type="reaction ID" value="UER00040"/>
</dbReference>
<evidence type="ECO:0000256" key="14">
    <source>
        <dbReference type="ARBA" id="ARBA00047683"/>
    </source>
</evidence>
<dbReference type="GO" id="GO:0004049">
    <property type="term" value="F:anthranilate synthase activity"/>
    <property type="evidence" value="ECO:0007669"/>
    <property type="project" value="UniProtKB-EC"/>
</dbReference>
<protein>
    <recommendedName>
        <fullName evidence="6 15">Anthranilate synthase component 1</fullName>
        <ecNumber evidence="5 15">4.1.3.27</ecNumber>
    </recommendedName>
</protein>
<evidence type="ECO:0000259" key="17">
    <source>
        <dbReference type="Pfam" id="PF04715"/>
    </source>
</evidence>
<comment type="subunit">
    <text evidence="4 15">Heterotetramer consisting of two non-identical subunits: a beta subunit (TrpG) and a large alpha subunit (TrpE).</text>
</comment>
<gene>
    <name evidence="15 18" type="primary">trpE</name>
    <name evidence="18" type="ORF">COW11_03115</name>
</gene>
<feature type="domain" description="Anthranilate synthase component I N-terminal" evidence="17">
    <location>
        <begin position="28"/>
        <end position="151"/>
    </location>
</feature>
<dbReference type="AlphaFoldDB" id="A0A2J0LLK3"/>
<comment type="catalytic activity">
    <reaction evidence="14 15">
        <text>chorismate + L-glutamine = anthranilate + pyruvate + L-glutamate + H(+)</text>
        <dbReference type="Rhea" id="RHEA:21732"/>
        <dbReference type="ChEBI" id="CHEBI:15361"/>
        <dbReference type="ChEBI" id="CHEBI:15378"/>
        <dbReference type="ChEBI" id="CHEBI:16567"/>
        <dbReference type="ChEBI" id="CHEBI:29748"/>
        <dbReference type="ChEBI" id="CHEBI:29985"/>
        <dbReference type="ChEBI" id="CHEBI:58359"/>
        <dbReference type="EC" id="4.1.3.27"/>
    </reaction>
</comment>
<comment type="cofactor">
    <cofactor evidence="1 15">
        <name>Mg(2+)</name>
        <dbReference type="ChEBI" id="CHEBI:18420"/>
    </cofactor>
</comment>
<reference evidence="18 19" key="1">
    <citation type="submission" date="2017-09" db="EMBL/GenBank/DDBJ databases">
        <title>Depth-based differentiation of microbial function through sediment-hosted aquifers and enrichment of novel symbionts in the deep terrestrial subsurface.</title>
        <authorList>
            <person name="Probst A.J."/>
            <person name="Ladd B."/>
            <person name="Jarett J.K."/>
            <person name="Geller-Mcgrath D.E."/>
            <person name="Sieber C.M."/>
            <person name="Emerson J.B."/>
            <person name="Anantharaman K."/>
            <person name="Thomas B.C."/>
            <person name="Malmstrom R."/>
            <person name="Stieglmeier M."/>
            <person name="Klingl A."/>
            <person name="Woyke T."/>
            <person name="Ryan C.M."/>
            <person name="Banfield J.F."/>
        </authorList>
    </citation>
    <scope>NUCLEOTIDE SEQUENCE [LARGE SCALE GENOMIC DNA]</scope>
    <source>
        <strain evidence="18">CG12_big_fil_rev_8_21_14_0_65_43_15</strain>
    </source>
</reference>
<keyword evidence="10 15" id="KW-0460">Magnesium</keyword>
<feature type="domain" description="Chorismate-utilising enzyme C-terminal" evidence="16">
    <location>
        <begin position="207"/>
        <end position="460"/>
    </location>
</feature>
<dbReference type="Proteomes" id="UP000231267">
    <property type="component" value="Unassembled WGS sequence"/>
</dbReference>
<keyword evidence="8 15" id="KW-0479">Metal-binding</keyword>
<evidence type="ECO:0000256" key="2">
    <source>
        <dbReference type="ARBA" id="ARBA00004873"/>
    </source>
</evidence>
<evidence type="ECO:0000256" key="15">
    <source>
        <dbReference type="RuleBase" id="RU364045"/>
    </source>
</evidence>
<dbReference type="GO" id="GO:0046872">
    <property type="term" value="F:metal ion binding"/>
    <property type="evidence" value="ECO:0007669"/>
    <property type="project" value="UniProtKB-KW"/>
</dbReference>
<dbReference type="PANTHER" id="PTHR11236">
    <property type="entry name" value="AMINOBENZOATE/ANTHRANILATE SYNTHASE"/>
    <property type="match status" value="1"/>
</dbReference>
<comment type="pathway">
    <text evidence="2 15">Amino-acid biosynthesis; L-tryptophan biosynthesis; L-tryptophan from chorismate: step 1/5.</text>
</comment>
<evidence type="ECO:0000256" key="3">
    <source>
        <dbReference type="ARBA" id="ARBA00009562"/>
    </source>
</evidence>
<evidence type="ECO:0000256" key="1">
    <source>
        <dbReference type="ARBA" id="ARBA00001946"/>
    </source>
</evidence>
<dbReference type="InterPro" id="IPR019999">
    <property type="entry name" value="Anth_synth_I-like"/>
</dbReference>
<comment type="caution">
    <text evidence="18">The sequence shown here is derived from an EMBL/GenBank/DDBJ whole genome shotgun (WGS) entry which is preliminary data.</text>
</comment>
<evidence type="ECO:0000256" key="11">
    <source>
        <dbReference type="ARBA" id="ARBA00023141"/>
    </source>
</evidence>
<dbReference type="Pfam" id="PF00425">
    <property type="entry name" value="Chorismate_bind"/>
    <property type="match status" value="1"/>
</dbReference>
<evidence type="ECO:0000256" key="9">
    <source>
        <dbReference type="ARBA" id="ARBA00022822"/>
    </source>
</evidence>